<keyword evidence="3" id="KW-1185">Reference proteome</keyword>
<protein>
    <recommendedName>
        <fullName evidence="4">DUF3035 domain-containing protein</fullName>
    </recommendedName>
</protein>
<evidence type="ECO:0000313" key="3">
    <source>
        <dbReference type="Proteomes" id="UP000548978"/>
    </source>
</evidence>
<proteinExistence type="predicted"/>
<name>A0A7W9A431_9CAUL</name>
<dbReference type="RefSeq" id="WP_123287092.1">
    <property type="nucleotide sequence ID" value="NZ_JACIJB010000006.1"/>
</dbReference>
<evidence type="ECO:0000313" key="2">
    <source>
        <dbReference type="EMBL" id="MBB5660933.1"/>
    </source>
</evidence>
<gene>
    <name evidence="2" type="ORF">FHS65_001686</name>
</gene>
<dbReference type="Pfam" id="PF11233">
    <property type="entry name" value="DUF3035"/>
    <property type="match status" value="1"/>
</dbReference>
<dbReference type="PROSITE" id="PS51257">
    <property type="entry name" value="PROKAR_LIPOPROTEIN"/>
    <property type="match status" value="1"/>
</dbReference>
<sequence length="190" mass="20616">MRNRKVVALAIVAVAGLSLQACTGFRQSVGLTKVTPDEFLTVSRAPLSVPPEYGLRPPVPGQPRPQDVTPELVARQILASERQSVTRSAGEQALATRVGAGTGEIDGTIRYVIDDQFGDIAHKEENWANRVMFWRQDDPATQTETRMLTADGVVPIDPSTEYERLQALTGGQNAIVISPRRSPGFKLPGL</sequence>
<dbReference type="EMBL" id="JACIJB010000006">
    <property type="protein sequence ID" value="MBB5660933.1"/>
    <property type="molecule type" value="Genomic_DNA"/>
</dbReference>
<comment type="caution">
    <text evidence="2">The sequence shown here is derived from an EMBL/GenBank/DDBJ whole genome shotgun (WGS) entry which is preliminary data.</text>
</comment>
<feature type="signal peptide" evidence="1">
    <location>
        <begin position="1"/>
        <end position="21"/>
    </location>
</feature>
<keyword evidence="1" id="KW-0732">Signal</keyword>
<dbReference type="AlphaFoldDB" id="A0A7W9A431"/>
<reference evidence="2 3" key="1">
    <citation type="submission" date="2020-08" db="EMBL/GenBank/DDBJ databases">
        <title>Genomic Encyclopedia of Type Strains, Phase IV (KMG-IV): sequencing the most valuable type-strain genomes for metagenomic binning, comparative biology and taxonomic classification.</title>
        <authorList>
            <person name="Goeker M."/>
        </authorList>
    </citation>
    <scope>NUCLEOTIDE SEQUENCE [LARGE SCALE GENOMIC DNA]</scope>
    <source>
        <strain evidence="2 3">DSM 24448</strain>
    </source>
</reference>
<dbReference type="Proteomes" id="UP000548978">
    <property type="component" value="Unassembled WGS sequence"/>
</dbReference>
<dbReference type="OrthoDB" id="8478256at2"/>
<accession>A0A7W9A431</accession>
<evidence type="ECO:0000256" key="1">
    <source>
        <dbReference type="SAM" id="SignalP"/>
    </source>
</evidence>
<organism evidence="2 3">
    <name type="scientific">Brevundimonas halotolerans</name>
    <dbReference type="NCBI Taxonomy" id="69670"/>
    <lineage>
        <taxon>Bacteria</taxon>
        <taxon>Pseudomonadati</taxon>
        <taxon>Pseudomonadota</taxon>
        <taxon>Alphaproteobacteria</taxon>
        <taxon>Caulobacterales</taxon>
        <taxon>Caulobacteraceae</taxon>
        <taxon>Brevundimonas</taxon>
    </lineage>
</organism>
<evidence type="ECO:0008006" key="4">
    <source>
        <dbReference type="Google" id="ProtNLM"/>
    </source>
</evidence>
<feature type="chain" id="PRO_5031154799" description="DUF3035 domain-containing protein" evidence="1">
    <location>
        <begin position="22"/>
        <end position="190"/>
    </location>
</feature>
<dbReference type="InterPro" id="IPR021395">
    <property type="entry name" value="DUF3035"/>
</dbReference>